<evidence type="ECO:0000256" key="3">
    <source>
        <dbReference type="ARBA" id="ARBA00023157"/>
    </source>
</evidence>
<organism evidence="8">
    <name type="scientific">Octopus bimaculoides</name>
    <name type="common">California two-spotted octopus</name>
    <dbReference type="NCBI Taxonomy" id="37653"/>
    <lineage>
        <taxon>Eukaryota</taxon>
        <taxon>Metazoa</taxon>
        <taxon>Spiralia</taxon>
        <taxon>Lophotrochozoa</taxon>
        <taxon>Mollusca</taxon>
        <taxon>Cephalopoda</taxon>
        <taxon>Coleoidea</taxon>
        <taxon>Octopodiformes</taxon>
        <taxon>Octopoda</taxon>
        <taxon>Incirrata</taxon>
        <taxon>Octopodidae</taxon>
        <taxon>Octopus</taxon>
    </lineage>
</organism>
<proteinExistence type="predicted"/>
<keyword evidence="4" id="KW-0325">Glycoprotein</keyword>
<dbReference type="PROSITE" id="PS50923">
    <property type="entry name" value="SUSHI"/>
    <property type="match status" value="2"/>
</dbReference>
<dbReference type="Pfam" id="PF00084">
    <property type="entry name" value="Sushi"/>
    <property type="match status" value="2"/>
</dbReference>
<reference evidence="8" key="1">
    <citation type="submission" date="2015-07" db="EMBL/GenBank/DDBJ databases">
        <title>MeaNS - Measles Nucleotide Surveillance Program.</title>
        <authorList>
            <person name="Tran T."/>
            <person name="Druce J."/>
        </authorList>
    </citation>
    <scope>NUCLEOTIDE SEQUENCE</scope>
    <source>
        <strain evidence="8">UCB-OBI-ISO-001</strain>
        <tissue evidence="8">Gonad</tissue>
    </source>
</reference>
<feature type="transmembrane region" description="Helical" evidence="6">
    <location>
        <begin position="93"/>
        <end position="113"/>
    </location>
</feature>
<dbReference type="InterPro" id="IPR035976">
    <property type="entry name" value="Sushi/SCR/CCP_sf"/>
</dbReference>
<keyword evidence="6" id="KW-0812">Transmembrane</keyword>
<feature type="transmembrane region" description="Helical" evidence="6">
    <location>
        <begin position="59"/>
        <end position="86"/>
    </location>
</feature>
<keyword evidence="2" id="KW-0677">Repeat</keyword>
<dbReference type="EMBL" id="KQ427204">
    <property type="protein sequence ID" value="KOF67300.1"/>
    <property type="molecule type" value="Genomic_DNA"/>
</dbReference>
<dbReference type="CDD" id="cd00033">
    <property type="entry name" value="CCP"/>
    <property type="match status" value="2"/>
</dbReference>
<gene>
    <name evidence="8" type="ORF">OCBIM_22010006mg</name>
</gene>
<feature type="transmembrane region" description="Helical" evidence="6">
    <location>
        <begin position="128"/>
        <end position="146"/>
    </location>
</feature>
<name>A0A0L8FSA5_OCTBM</name>
<evidence type="ECO:0000256" key="6">
    <source>
        <dbReference type="SAM" id="Phobius"/>
    </source>
</evidence>
<dbReference type="PANTHER" id="PTHR19325:SF575">
    <property type="entry name" value="LOCOMOTION-RELATED PROTEIN HIKARU GENKI"/>
    <property type="match status" value="1"/>
</dbReference>
<feature type="disulfide bond" evidence="5">
    <location>
        <begin position="257"/>
        <end position="284"/>
    </location>
</feature>
<sequence>MYIYVWKTAAETVAAKYVPHLFTEDHKQSRLNAWRGLKEQLEVDAESIPEVITGDVEEIYLHICIYLHVPVDILLSIVSVTVILDLSHSHHFMYIYGTIHYYQLSPILLLYWLVDMIASRLRIYIKPVRIHVCVPACVCFYMNAYLKKHFYINRIILTPCSAQPPNIENGRRVYIGWKHGDRAKYMCFQGFRLRGDLHMTCRFGRWVGSRPYCDEIFCPNPGKLENGKIHKKGQIGKFEFKAYIVTIRHGDRLLYECDRGYELDGASGATCVDGNWSPIEKPECKPGQHPILHKLWKPIEEQAHSNQYYL</sequence>
<keyword evidence="3 5" id="KW-1015">Disulfide bond</keyword>
<accession>A0A0L8FSA5</accession>
<dbReference type="SMART" id="SM00032">
    <property type="entry name" value="CCP"/>
    <property type="match status" value="2"/>
</dbReference>
<dbReference type="SUPFAM" id="SSF57535">
    <property type="entry name" value="Complement control module/SCR domain"/>
    <property type="match status" value="2"/>
</dbReference>
<protein>
    <recommendedName>
        <fullName evidence="7">Sushi domain-containing protein</fullName>
    </recommendedName>
</protein>
<feature type="domain" description="Sushi" evidence="7">
    <location>
        <begin position="216"/>
        <end position="286"/>
    </location>
</feature>
<dbReference type="InterPro" id="IPR000436">
    <property type="entry name" value="Sushi_SCR_CCP_dom"/>
</dbReference>
<dbReference type="Gene3D" id="2.10.70.10">
    <property type="entry name" value="Complement Module, domain 1"/>
    <property type="match status" value="2"/>
</dbReference>
<keyword evidence="6" id="KW-1133">Transmembrane helix</keyword>
<evidence type="ECO:0000256" key="2">
    <source>
        <dbReference type="ARBA" id="ARBA00022737"/>
    </source>
</evidence>
<feature type="domain" description="Sushi" evidence="7">
    <location>
        <begin position="158"/>
        <end position="215"/>
    </location>
</feature>
<evidence type="ECO:0000259" key="7">
    <source>
        <dbReference type="PROSITE" id="PS50923"/>
    </source>
</evidence>
<evidence type="ECO:0000256" key="4">
    <source>
        <dbReference type="ARBA" id="ARBA00023180"/>
    </source>
</evidence>
<dbReference type="PANTHER" id="PTHR19325">
    <property type="entry name" value="COMPLEMENT COMPONENT-RELATED SUSHI DOMAIN-CONTAINING"/>
    <property type="match status" value="1"/>
</dbReference>
<dbReference type="OrthoDB" id="9991441at2759"/>
<comment type="caution">
    <text evidence="5">Lacks conserved residue(s) required for the propagation of feature annotation.</text>
</comment>
<keyword evidence="1 5" id="KW-0768">Sushi</keyword>
<evidence type="ECO:0000256" key="1">
    <source>
        <dbReference type="ARBA" id="ARBA00022659"/>
    </source>
</evidence>
<evidence type="ECO:0000256" key="5">
    <source>
        <dbReference type="PROSITE-ProRule" id="PRU00302"/>
    </source>
</evidence>
<dbReference type="InterPro" id="IPR050350">
    <property type="entry name" value="Compl-Cell_Adhes-Reg"/>
</dbReference>
<dbReference type="AlphaFoldDB" id="A0A0L8FSA5"/>
<evidence type="ECO:0000313" key="8">
    <source>
        <dbReference type="EMBL" id="KOF67300.1"/>
    </source>
</evidence>
<keyword evidence="6" id="KW-0472">Membrane</keyword>